<dbReference type="Proteomes" id="UP000692954">
    <property type="component" value="Unassembled WGS sequence"/>
</dbReference>
<proteinExistence type="predicted"/>
<dbReference type="OrthoDB" id="311614at2759"/>
<evidence type="ECO:0000313" key="2">
    <source>
        <dbReference type="EMBL" id="CAD8106972.1"/>
    </source>
</evidence>
<keyword evidence="3" id="KW-1185">Reference proteome</keyword>
<protein>
    <submittedName>
        <fullName evidence="2">Uncharacterized protein</fullName>
    </submittedName>
</protein>
<comment type="caution">
    <text evidence="2">The sequence shown here is derived from an EMBL/GenBank/DDBJ whole genome shotgun (WGS) entry which is preliminary data.</text>
</comment>
<name>A0A8S1PV77_9CILI</name>
<dbReference type="EMBL" id="CAJJDN010000088">
    <property type="protein sequence ID" value="CAD8106972.1"/>
    <property type="molecule type" value="Genomic_DNA"/>
</dbReference>
<sequence length="163" mass="19098">MKRFMESERYLKLNEKLKIKDKIINFLENELADLKVSNFQSKKENNNKIKLQTIKNESKIFNNLINENYQGQQIQNHDKLLPKAQTPKKQSQLFLQGQKIDKQLPQEKQKFNWIAQLNEKNKKIATSIASLQGTNQSFNNSNCSLTESLNPNFQTNSNRNILE</sequence>
<dbReference type="AlphaFoldDB" id="A0A8S1PV77"/>
<gene>
    <name evidence="2" type="ORF">PSON_ATCC_30995.1.T0880046</name>
</gene>
<keyword evidence="1" id="KW-0175">Coiled coil</keyword>
<organism evidence="2 3">
    <name type="scientific">Paramecium sonneborni</name>
    <dbReference type="NCBI Taxonomy" id="65129"/>
    <lineage>
        <taxon>Eukaryota</taxon>
        <taxon>Sar</taxon>
        <taxon>Alveolata</taxon>
        <taxon>Ciliophora</taxon>
        <taxon>Intramacronucleata</taxon>
        <taxon>Oligohymenophorea</taxon>
        <taxon>Peniculida</taxon>
        <taxon>Parameciidae</taxon>
        <taxon>Paramecium</taxon>
    </lineage>
</organism>
<accession>A0A8S1PV77</accession>
<feature type="coiled-coil region" evidence="1">
    <location>
        <begin position="10"/>
        <end position="44"/>
    </location>
</feature>
<evidence type="ECO:0000256" key="1">
    <source>
        <dbReference type="SAM" id="Coils"/>
    </source>
</evidence>
<evidence type="ECO:0000313" key="3">
    <source>
        <dbReference type="Proteomes" id="UP000692954"/>
    </source>
</evidence>
<reference evidence="2" key="1">
    <citation type="submission" date="2021-01" db="EMBL/GenBank/DDBJ databases">
        <authorList>
            <consortium name="Genoscope - CEA"/>
            <person name="William W."/>
        </authorList>
    </citation>
    <scope>NUCLEOTIDE SEQUENCE</scope>
</reference>